<dbReference type="InterPro" id="IPR049448">
    <property type="entry name" value="ACAD9/ACADV-like_C"/>
</dbReference>
<protein>
    <recommendedName>
        <fullName evidence="4">ACAD9/ACADV-like C-terminal domain-containing protein</fullName>
    </recommendedName>
</protein>
<dbReference type="Pfam" id="PF21343">
    <property type="entry name" value="ACAD9-ACADV_C"/>
    <property type="match status" value="1"/>
</dbReference>
<evidence type="ECO:0000256" key="3">
    <source>
        <dbReference type="SAM" id="Phobius"/>
    </source>
</evidence>
<reference evidence="5 6" key="1">
    <citation type="submission" date="2013-11" db="EMBL/GenBank/DDBJ databases">
        <title>Draft genome of the bovine lungworm Dictyocaulus viviparus.</title>
        <authorList>
            <person name="Mitreva M."/>
        </authorList>
    </citation>
    <scope>NUCLEOTIDE SEQUENCE [LARGE SCALE GENOMIC DNA]</scope>
    <source>
        <strain evidence="5 6">HannoverDv2000</strain>
    </source>
</reference>
<evidence type="ECO:0000313" key="5">
    <source>
        <dbReference type="EMBL" id="KJH44005.1"/>
    </source>
</evidence>
<dbReference type="Gene3D" id="1.20.140.10">
    <property type="entry name" value="Butyryl-CoA Dehydrogenase, subunit A, domain 3"/>
    <property type="match status" value="2"/>
</dbReference>
<accession>A0A0D8XH60</accession>
<dbReference type="EMBL" id="KN716507">
    <property type="protein sequence ID" value="KJH44005.1"/>
    <property type="molecule type" value="Genomic_DNA"/>
</dbReference>
<keyword evidence="2" id="KW-0560">Oxidoreductase</keyword>
<keyword evidence="3" id="KW-1133">Transmembrane helix</keyword>
<proteinExistence type="predicted"/>
<keyword evidence="1" id="KW-0809">Transit peptide</keyword>
<evidence type="ECO:0000256" key="2">
    <source>
        <dbReference type="ARBA" id="ARBA00023002"/>
    </source>
</evidence>
<dbReference type="OrthoDB" id="354at2759"/>
<dbReference type="AlphaFoldDB" id="A0A0D8XH60"/>
<reference evidence="6" key="2">
    <citation type="journal article" date="2016" name="Sci. Rep.">
        <title>Dictyocaulus viviparus genome, variome and transcriptome elucidate lungworm biology and support future intervention.</title>
        <authorList>
            <person name="McNulty S.N."/>
            <person name="Strube C."/>
            <person name="Rosa B.A."/>
            <person name="Martin J.C."/>
            <person name="Tyagi R."/>
            <person name="Choi Y.J."/>
            <person name="Wang Q."/>
            <person name="Hallsworth Pepin K."/>
            <person name="Zhang X."/>
            <person name="Ozersky P."/>
            <person name="Wilson R.K."/>
            <person name="Sternberg P.W."/>
            <person name="Gasser R.B."/>
            <person name="Mitreva M."/>
        </authorList>
    </citation>
    <scope>NUCLEOTIDE SEQUENCE [LARGE SCALE GENOMIC DNA]</scope>
    <source>
        <strain evidence="6">HannoverDv2000</strain>
    </source>
</reference>
<evidence type="ECO:0000256" key="1">
    <source>
        <dbReference type="ARBA" id="ARBA00022946"/>
    </source>
</evidence>
<dbReference type="STRING" id="29172.A0A0D8XH60"/>
<organism evidence="5 6">
    <name type="scientific">Dictyocaulus viviparus</name>
    <name type="common">Bovine lungworm</name>
    <dbReference type="NCBI Taxonomy" id="29172"/>
    <lineage>
        <taxon>Eukaryota</taxon>
        <taxon>Metazoa</taxon>
        <taxon>Ecdysozoa</taxon>
        <taxon>Nematoda</taxon>
        <taxon>Chromadorea</taxon>
        <taxon>Rhabditida</taxon>
        <taxon>Rhabditina</taxon>
        <taxon>Rhabditomorpha</taxon>
        <taxon>Strongyloidea</taxon>
        <taxon>Metastrongylidae</taxon>
        <taxon>Dictyocaulus</taxon>
    </lineage>
</organism>
<evidence type="ECO:0000313" key="6">
    <source>
        <dbReference type="Proteomes" id="UP000053766"/>
    </source>
</evidence>
<keyword evidence="6" id="KW-1185">Reference proteome</keyword>
<sequence length="437" mass="49056">MLNLNIDWNIYANIAIVNSAINVLLLYGTEEMKKKYFPMIIEGKFRPIITIVDDTSINSCSHVTGTSPVNSMLFVNKKASIALSNPNVAILFATSEDRQVSDISICLLQLVTIKWLAGLDKIREELLSSTCLPLAAATIGYGKRLLRDLAAICNKTPSARKNNIMMSNENASQYATTEFALKLYVLESTSYYLAGMLDEKMPITLDIENALIHRMTRDVLLSSIATCMNLAGVRAIDLSFQFEKDIRDVTTLLSLTCNELTVEDISIAALSSWSTSNFLNRLLRLDQLEGQLKNPKLTHFIAEHAHPSLQMACQELEFSISRVNVVISKLLEKQGKNIKHDYTTHEQLVRVLQNHFAMLAVISRSSRSYCIGLRNGDLELAWATSICSRLSRENLSSLEMLNDHFELLRLNPSLLNVGRAIFDMGGYQLESPIERNW</sequence>
<feature type="domain" description="ACAD9/ACADV-like C-terminal" evidence="4">
    <location>
        <begin position="307"/>
        <end position="404"/>
    </location>
</feature>
<name>A0A0D8XH60_DICVI</name>
<keyword evidence="3" id="KW-0812">Transmembrane</keyword>
<gene>
    <name evidence="5" type="ORF">DICVIV_09961</name>
</gene>
<dbReference type="GO" id="GO:0016491">
    <property type="term" value="F:oxidoreductase activity"/>
    <property type="evidence" value="ECO:0007669"/>
    <property type="project" value="UniProtKB-KW"/>
</dbReference>
<dbReference type="Proteomes" id="UP000053766">
    <property type="component" value="Unassembled WGS sequence"/>
</dbReference>
<evidence type="ECO:0000259" key="4">
    <source>
        <dbReference type="Pfam" id="PF21343"/>
    </source>
</evidence>
<keyword evidence="3" id="KW-0472">Membrane</keyword>
<feature type="transmembrane region" description="Helical" evidence="3">
    <location>
        <begin position="6"/>
        <end position="27"/>
    </location>
</feature>